<dbReference type="InterPro" id="IPR014031">
    <property type="entry name" value="Ketoacyl_synth_C"/>
</dbReference>
<dbReference type="InterPro" id="IPR050091">
    <property type="entry name" value="PKS_NRPS_Biosynth_Enz"/>
</dbReference>
<dbReference type="Pfam" id="PF00550">
    <property type="entry name" value="PP-binding"/>
    <property type="match status" value="1"/>
</dbReference>
<dbReference type="InterPro" id="IPR009081">
    <property type="entry name" value="PP-bd_ACP"/>
</dbReference>
<evidence type="ECO:0000256" key="2">
    <source>
        <dbReference type="ARBA" id="ARBA00022553"/>
    </source>
</evidence>
<dbReference type="InterPro" id="IPR036736">
    <property type="entry name" value="ACP-like_sf"/>
</dbReference>
<dbReference type="InterPro" id="IPR020806">
    <property type="entry name" value="PKS_PP-bd"/>
</dbReference>
<reference evidence="7" key="2">
    <citation type="submission" date="2024-06" db="EMBL/GenBank/DDBJ databases">
        <title>Micromonospora mangrovi CCTCC AA 2012012 genome sequences.</title>
        <authorList>
            <person name="Gao J."/>
        </authorList>
    </citation>
    <scope>NUCLEOTIDE SEQUENCE</scope>
    <source>
        <strain evidence="7">CCTCC AA 2012012</strain>
    </source>
</reference>
<dbReference type="Pfam" id="PF00109">
    <property type="entry name" value="ketoacyl-synt"/>
    <property type="match status" value="1"/>
</dbReference>
<keyword evidence="2" id="KW-0597">Phosphoprotein</keyword>
<keyword evidence="1" id="KW-0596">Phosphopantetheine</keyword>
<dbReference type="AlphaFoldDB" id="A0AAU8HLC7"/>
<dbReference type="GO" id="GO:0005737">
    <property type="term" value="C:cytoplasm"/>
    <property type="evidence" value="ECO:0007669"/>
    <property type="project" value="TreeGrafter"/>
</dbReference>
<proteinExistence type="predicted"/>
<dbReference type="InterPro" id="IPR016035">
    <property type="entry name" value="Acyl_Trfase/lysoPLipase"/>
</dbReference>
<reference evidence="6" key="1">
    <citation type="submission" date="2024-01" db="EMBL/GenBank/DDBJ databases">
        <title>The genome sequence of Micromonospora mangrovi CCTCC AA 2012012.</title>
        <authorList>
            <person name="Gao J."/>
        </authorList>
    </citation>
    <scope>NUCLEOTIDE SEQUENCE</scope>
    <source>
        <strain evidence="6">CCTCC AA 2012012</strain>
    </source>
</reference>
<dbReference type="PANTHER" id="PTHR43775:SF37">
    <property type="entry name" value="SI:DKEY-61P9.11"/>
    <property type="match status" value="1"/>
</dbReference>
<dbReference type="Gene3D" id="3.30.70.3290">
    <property type="match status" value="1"/>
</dbReference>
<dbReference type="InterPro" id="IPR014030">
    <property type="entry name" value="Ketoacyl_synth_N"/>
</dbReference>
<evidence type="ECO:0000259" key="5">
    <source>
        <dbReference type="PROSITE" id="PS52004"/>
    </source>
</evidence>
<accession>A0AAU8HLC7</accession>
<evidence type="ECO:0000313" key="6">
    <source>
        <dbReference type="EMBL" id="XBP96133.1"/>
    </source>
</evidence>
<dbReference type="SUPFAM" id="SSF55048">
    <property type="entry name" value="Probable ACP-binding domain of malonyl-CoA ACP transacylase"/>
    <property type="match status" value="1"/>
</dbReference>
<dbReference type="SUPFAM" id="SSF53901">
    <property type="entry name" value="Thiolase-like"/>
    <property type="match status" value="1"/>
</dbReference>
<feature type="domain" description="Carrier" evidence="4">
    <location>
        <begin position="899"/>
        <end position="975"/>
    </location>
</feature>
<dbReference type="InterPro" id="IPR016036">
    <property type="entry name" value="Malonyl_transacylase_ACP-bd"/>
</dbReference>
<keyword evidence="3" id="KW-0808">Transferase</keyword>
<feature type="domain" description="Ketosynthase family 3 (KS3)" evidence="5">
    <location>
        <begin position="2"/>
        <end position="421"/>
    </location>
</feature>
<dbReference type="PROSITE" id="PS52004">
    <property type="entry name" value="KS3_2"/>
    <property type="match status" value="1"/>
</dbReference>
<dbReference type="SMART" id="SM00827">
    <property type="entry name" value="PKS_AT"/>
    <property type="match status" value="1"/>
</dbReference>
<dbReference type="Pfam" id="PF02801">
    <property type="entry name" value="Ketoacyl-synt_C"/>
    <property type="match status" value="1"/>
</dbReference>
<dbReference type="Gene3D" id="1.10.1200.10">
    <property type="entry name" value="ACP-like"/>
    <property type="match status" value="1"/>
</dbReference>
<name>A0AAU8HLC7_9ACTN</name>
<sequence length="985" mass="103683">MTGDIAVVGLDGRFPGAADPAAFWDLLMRAGHALTDVPADRWRRADFHDPAGGPGRTNTTVGGFLTDADAFDHEFFGISPREAAAMDPQQRLMLQTAWRAFEDAGLDPRRQAGTNTGVFVGVMSNEWAQLTMTDYDRVTPHRGTGNGYCLVANRVSYHLDLRGPSWAVDSACSSSLVAAHQACVALRAGECDQALVGGVNVVLTPALNIFYSQAGLSAADGECRPFSRDARGIVRGEAVAALVLRRLDDAVAAGLPVYAVIRGSAVNSDGRSNGLTAPNRWAQQAVIAEAYRRAGVAAADVVAVEAHGTGTVLGDLVEANALGGVHGVPRPEPCAIGSVKANIGHVEGAAGVAALVKMVLALHHGTVPASRHARTENPDLRLAEKGLRLLTAPLRLRGRTSTVGVSSFGLGGTNAHLVLGSAPAPTAAAPAAGTVPGVLTVSANGPDGLRRAADLLARDVERAPSRLLGQLCWTSNAVKSSGRHRLAFVPTDHRDAVDRLRAAADGDDTGTGRARSTLSLGWLVTGQGAQHPGMTGALYAASGAYRRALHEADDALTPLLGASVLDTVRDRTATTVPAELAQPALFAVGYALGRVLDDLGVRPDWLLGHSLGEFAVAVHAGALTLAGAAHLVALRSRLMARLPAGGGMLAARCPVEVVAPVLAAEPLVDLAAVNGPRDVVCAGDAAALDRVAEALRGQRVAVRRLDVPYAFHSPLMDPVLDEFARGAAEVEVRPARRPVYSGLRGRLLGPDELMDADYWTAHLREPVRFADAAAAALAATPTHLVEVGPRRVLSPLLRSMPAGRTVPTLTACPGPYATGAELWELTARLHRDGLDPDWTALYEPQQRVLRRLSPYPFSTAARFWISAPGAATPEPSHPMPEPAHLRPLPAPRPAPPPADHLDDEVLDLVAEVCGYPRHQVARDASLHEQLGYDSIMVVQLKERIEARWGIPVDVRALLTEVGTPGQLVDHLRSRVVVSDGEGHRG</sequence>
<evidence type="ECO:0000313" key="7">
    <source>
        <dbReference type="EMBL" id="XCH76837.1"/>
    </source>
</evidence>
<gene>
    <name evidence="7" type="ORF">ABUL08_12305</name>
    <name evidence="6" type="ORF">VK199_12255</name>
</gene>
<dbReference type="GO" id="GO:0031177">
    <property type="term" value="F:phosphopantetheine binding"/>
    <property type="evidence" value="ECO:0007669"/>
    <property type="project" value="InterPro"/>
</dbReference>
<dbReference type="SMART" id="SM00823">
    <property type="entry name" value="PKS_PP"/>
    <property type="match status" value="1"/>
</dbReference>
<dbReference type="SUPFAM" id="SSF52151">
    <property type="entry name" value="FabD/lysophospholipase-like"/>
    <property type="match status" value="1"/>
</dbReference>
<dbReference type="SUPFAM" id="SSF47336">
    <property type="entry name" value="ACP-like"/>
    <property type="match status" value="1"/>
</dbReference>
<dbReference type="GO" id="GO:0071770">
    <property type="term" value="P:DIM/DIP cell wall layer assembly"/>
    <property type="evidence" value="ECO:0007669"/>
    <property type="project" value="TreeGrafter"/>
</dbReference>
<dbReference type="Gene3D" id="3.40.366.10">
    <property type="entry name" value="Malonyl-Coenzyme A Acyl Carrier Protein, domain 2"/>
    <property type="match status" value="1"/>
</dbReference>
<dbReference type="Pfam" id="PF00698">
    <property type="entry name" value="Acyl_transf_1"/>
    <property type="match status" value="1"/>
</dbReference>
<dbReference type="Gene3D" id="3.40.47.10">
    <property type="match status" value="1"/>
</dbReference>
<dbReference type="InterPro" id="IPR001227">
    <property type="entry name" value="Ac_transferase_dom_sf"/>
</dbReference>
<dbReference type="EMBL" id="CP159342">
    <property type="protein sequence ID" value="XCH76837.1"/>
    <property type="molecule type" value="Genomic_DNA"/>
</dbReference>
<dbReference type="InterPro" id="IPR016039">
    <property type="entry name" value="Thiolase-like"/>
</dbReference>
<evidence type="ECO:0000259" key="4">
    <source>
        <dbReference type="PROSITE" id="PS50075"/>
    </source>
</evidence>
<dbReference type="InterPro" id="IPR020841">
    <property type="entry name" value="PKS_Beta-ketoAc_synthase_dom"/>
</dbReference>
<dbReference type="EMBL" id="CP157762">
    <property type="protein sequence ID" value="XBP96133.1"/>
    <property type="molecule type" value="Genomic_DNA"/>
</dbReference>
<dbReference type="InterPro" id="IPR032821">
    <property type="entry name" value="PKS_assoc"/>
</dbReference>
<dbReference type="CDD" id="cd00833">
    <property type="entry name" value="PKS"/>
    <property type="match status" value="1"/>
</dbReference>
<protein>
    <submittedName>
        <fullName evidence="7">Beta-ketoacyl synthase N-terminal-like domain-containing protein</fullName>
    </submittedName>
</protein>
<dbReference type="GO" id="GO:0005886">
    <property type="term" value="C:plasma membrane"/>
    <property type="evidence" value="ECO:0007669"/>
    <property type="project" value="TreeGrafter"/>
</dbReference>
<dbReference type="Pfam" id="PF16197">
    <property type="entry name" value="KAsynt_C_assoc"/>
    <property type="match status" value="1"/>
</dbReference>
<dbReference type="SMART" id="SM00825">
    <property type="entry name" value="PKS_KS"/>
    <property type="match status" value="1"/>
</dbReference>
<dbReference type="PANTHER" id="PTHR43775">
    <property type="entry name" value="FATTY ACID SYNTHASE"/>
    <property type="match status" value="1"/>
</dbReference>
<dbReference type="GO" id="GO:0006633">
    <property type="term" value="P:fatty acid biosynthetic process"/>
    <property type="evidence" value="ECO:0007669"/>
    <property type="project" value="TreeGrafter"/>
</dbReference>
<organism evidence="7">
    <name type="scientific">Micromonospora sp. CCTCC AA 2012012</name>
    <dbReference type="NCBI Taxonomy" id="3111921"/>
    <lineage>
        <taxon>Bacteria</taxon>
        <taxon>Bacillati</taxon>
        <taxon>Actinomycetota</taxon>
        <taxon>Actinomycetes</taxon>
        <taxon>Micromonosporales</taxon>
        <taxon>Micromonosporaceae</taxon>
        <taxon>Micromonospora</taxon>
    </lineage>
</organism>
<dbReference type="InterPro" id="IPR014043">
    <property type="entry name" value="Acyl_transferase_dom"/>
</dbReference>
<dbReference type="PROSITE" id="PS50075">
    <property type="entry name" value="CARRIER"/>
    <property type="match status" value="1"/>
</dbReference>
<dbReference type="RefSeq" id="WP_350937587.1">
    <property type="nucleotide sequence ID" value="NZ_CP157762.1"/>
</dbReference>
<evidence type="ECO:0000256" key="1">
    <source>
        <dbReference type="ARBA" id="ARBA00022450"/>
    </source>
</evidence>
<dbReference type="GO" id="GO:0004312">
    <property type="term" value="F:fatty acid synthase activity"/>
    <property type="evidence" value="ECO:0007669"/>
    <property type="project" value="TreeGrafter"/>
</dbReference>
<evidence type="ECO:0000256" key="3">
    <source>
        <dbReference type="ARBA" id="ARBA00022679"/>
    </source>
</evidence>